<evidence type="ECO:0000256" key="7">
    <source>
        <dbReference type="ARBA" id="ARBA00023065"/>
    </source>
</evidence>
<keyword evidence="8" id="KW-0472">Membrane</keyword>
<evidence type="ECO:0000259" key="13">
    <source>
        <dbReference type="PROSITE" id="PS50893"/>
    </source>
</evidence>
<dbReference type="InterPro" id="IPR003593">
    <property type="entry name" value="AAA+_ATPase"/>
</dbReference>
<gene>
    <name evidence="14" type="ORF">XD72_2036</name>
</gene>
<dbReference type="SMART" id="SM00382">
    <property type="entry name" value="AAA"/>
    <property type="match status" value="1"/>
</dbReference>
<comment type="caution">
    <text evidence="14">The sequence shown here is derived from an EMBL/GenBank/DDBJ whole genome shotgun (WGS) entry which is preliminary data.</text>
</comment>
<evidence type="ECO:0000256" key="8">
    <source>
        <dbReference type="ARBA" id="ARBA00023136"/>
    </source>
</evidence>
<evidence type="ECO:0000256" key="10">
    <source>
        <dbReference type="ARBA" id="ARBA00039098"/>
    </source>
</evidence>
<evidence type="ECO:0000256" key="4">
    <source>
        <dbReference type="ARBA" id="ARBA00022741"/>
    </source>
</evidence>
<dbReference type="Proteomes" id="UP000057043">
    <property type="component" value="Unassembled WGS sequence"/>
</dbReference>
<evidence type="ECO:0000256" key="6">
    <source>
        <dbReference type="ARBA" id="ARBA00022967"/>
    </source>
</evidence>
<name>A0A117LF08_9EURY</name>
<evidence type="ECO:0000256" key="12">
    <source>
        <dbReference type="ARBA" id="ARBA00048610"/>
    </source>
</evidence>
<dbReference type="PATRIC" id="fig|301375.7.peg.242"/>
<dbReference type="GO" id="GO:0015413">
    <property type="term" value="F:ABC-type nickel transporter activity"/>
    <property type="evidence" value="ECO:0007669"/>
    <property type="project" value="UniProtKB-EC"/>
</dbReference>
<evidence type="ECO:0000256" key="3">
    <source>
        <dbReference type="ARBA" id="ARBA00022475"/>
    </source>
</evidence>
<organism evidence="14 15">
    <name type="scientific">Methanothrix harundinacea</name>
    <dbReference type="NCBI Taxonomy" id="301375"/>
    <lineage>
        <taxon>Archaea</taxon>
        <taxon>Methanobacteriati</taxon>
        <taxon>Methanobacteriota</taxon>
        <taxon>Stenosarchaea group</taxon>
        <taxon>Methanomicrobia</taxon>
        <taxon>Methanotrichales</taxon>
        <taxon>Methanotrichaceae</taxon>
        <taxon>Methanothrix</taxon>
    </lineage>
</organism>
<sequence>MSILAINDLKVQFPTPEGLVKAVNSVDLELEEGERLGMIGETGSGKTVLGLAVVRLLSGAEVEGNIEYRGKKLLLLDEAEMRKLRGREISVIFQSPNSLNPVLKVGDQIAESIRLVGCSNRQDAKKKAVQAMEAVGMPDAELWADRYPHQFSGGMKERAMIALGLACDPRLIIADEPTKGLDANIKAQVVELIRDVTTDKSLLFITHDLSAAAQICDRIAVMYCGEIVEVGRTEEIFANPLHPYTEGLFRSLPIMGMKAIRGASPSLIDIPSGCRFHPRCDRPCENCAKAHPPLVEAESSPGHLMRCFQHDRG</sequence>
<dbReference type="EC" id="7.2.2.11" evidence="10"/>
<evidence type="ECO:0000256" key="5">
    <source>
        <dbReference type="ARBA" id="ARBA00022840"/>
    </source>
</evidence>
<dbReference type="InterPro" id="IPR027417">
    <property type="entry name" value="P-loop_NTPase"/>
</dbReference>
<evidence type="ECO:0000256" key="11">
    <source>
        <dbReference type="ARBA" id="ARBA00044143"/>
    </source>
</evidence>
<keyword evidence="3" id="KW-1003">Cell membrane</keyword>
<dbReference type="NCBIfam" id="TIGR01727">
    <property type="entry name" value="oligo_HPY"/>
    <property type="match status" value="1"/>
</dbReference>
<dbReference type="EMBL" id="LGFT01000063">
    <property type="protein sequence ID" value="KUK43583.1"/>
    <property type="molecule type" value="Genomic_DNA"/>
</dbReference>
<reference evidence="14 15" key="1">
    <citation type="journal article" date="2015" name="MBio">
        <title>Genome-Resolved Metagenomic Analysis Reveals Roles for Candidate Phyla and Other Microbial Community Members in Biogeochemical Transformations in Oil Reservoirs.</title>
        <authorList>
            <person name="Hu P."/>
            <person name="Tom L."/>
            <person name="Singh A."/>
            <person name="Thomas B.C."/>
            <person name="Baker B.J."/>
            <person name="Piceno Y.M."/>
            <person name="Andersen G.L."/>
            <person name="Banfield J.F."/>
        </authorList>
    </citation>
    <scope>NUCLEOTIDE SEQUENCE [LARGE SCALE GENOMIC DNA]</scope>
    <source>
        <strain evidence="14">57_489</strain>
    </source>
</reference>
<dbReference type="GO" id="GO:0005524">
    <property type="term" value="F:ATP binding"/>
    <property type="evidence" value="ECO:0007669"/>
    <property type="project" value="UniProtKB-KW"/>
</dbReference>
<dbReference type="AlphaFoldDB" id="A0A117LF08"/>
<keyword evidence="5 14" id="KW-0067">ATP-binding</keyword>
<dbReference type="Pfam" id="PF08352">
    <property type="entry name" value="oligo_HPY"/>
    <property type="match status" value="1"/>
</dbReference>
<dbReference type="CDD" id="cd03257">
    <property type="entry name" value="ABC_NikE_OppD_transporters"/>
    <property type="match status" value="1"/>
</dbReference>
<dbReference type="PANTHER" id="PTHR43297">
    <property type="entry name" value="OLIGOPEPTIDE TRANSPORT ATP-BINDING PROTEIN APPD"/>
    <property type="match status" value="1"/>
</dbReference>
<dbReference type="FunFam" id="3.40.50.300:FF:000016">
    <property type="entry name" value="Oligopeptide ABC transporter ATP-binding component"/>
    <property type="match status" value="1"/>
</dbReference>
<dbReference type="PANTHER" id="PTHR43297:SF13">
    <property type="entry name" value="NICKEL ABC TRANSPORTER, ATP-BINDING PROTEIN"/>
    <property type="match status" value="1"/>
</dbReference>
<dbReference type="InterPro" id="IPR013563">
    <property type="entry name" value="Oligopep_ABC_C"/>
</dbReference>
<evidence type="ECO:0000256" key="9">
    <source>
        <dbReference type="ARBA" id="ARBA00038669"/>
    </source>
</evidence>
<dbReference type="GO" id="GO:0015833">
    <property type="term" value="P:peptide transport"/>
    <property type="evidence" value="ECO:0007669"/>
    <property type="project" value="InterPro"/>
</dbReference>
<evidence type="ECO:0000313" key="14">
    <source>
        <dbReference type="EMBL" id="KUK43583.1"/>
    </source>
</evidence>
<feature type="domain" description="ABC transporter" evidence="13">
    <location>
        <begin position="4"/>
        <end position="249"/>
    </location>
</feature>
<comment type="subunit">
    <text evidence="9">The complex is composed of two ATP-binding proteins (NikD and NikE), two transmembrane proteins (NikB and NikC) and a solute-binding protein (NikA).</text>
</comment>
<keyword evidence="4" id="KW-0547">Nucleotide-binding</keyword>
<dbReference type="InterPro" id="IPR003439">
    <property type="entry name" value="ABC_transporter-like_ATP-bd"/>
</dbReference>
<comment type="catalytic activity">
    <reaction evidence="12">
        <text>Ni(2+)(out) + ATP + H2O = Ni(2+)(in) + ADP + phosphate + H(+)</text>
        <dbReference type="Rhea" id="RHEA:15557"/>
        <dbReference type="ChEBI" id="CHEBI:15377"/>
        <dbReference type="ChEBI" id="CHEBI:15378"/>
        <dbReference type="ChEBI" id="CHEBI:30616"/>
        <dbReference type="ChEBI" id="CHEBI:43474"/>
        <dbReference type="ChEBI" id="CHEBI:49786"/>
        <dbReference type="ChEBI" id="CHEBI:456216"/>
        <dbReference type="EC" id="7.2.2.11"/>
    </reaction>
    <physiologicalReaction direction="left-to-right" evidence="12">
        <dbReference type="Rhea" id="RHEA:15558"/>
    </physiologicalReaction>
</comment>
<dbReference type="GO" id="GO:0016887">
    <property type="term" value="F:ATP hydrolysis activity"/>
    <property type="evidence" value="ECO:0007669"/>
    <property type="project" value="InterPro"/>
</dbReference>
<protein>
    <recommendedName>
        <fullName evidence="11">Nickel import system ATP-binding protein NikD</fullName>
        <ecNumber evidence="10">7.2.2.11</ecNumber>
    </recommendedName>
</protein>
<keyword evidence="6" id="KW-1278">Translocase</keyword>
<dbReference type="GO" id="GO:0005886">
    <property type="term" value="C:plasma membrane"/>
    <property type="evidence" value="ECO:0007669"/>
    <property type="project" value="UniProtKB-SubCell"/>
</dbReference>
<comment type="subcellular location">
    <subcellularLocation>
        <location evidence="1">Cell membrane</location>
        <topology evidence="1">Peripheral membrane protein</topology>
    </subcellularLocation>
</comment>
<evidence type="ECO:0000313" key="15">
    <source>
        <dbReference type="Proteomes" id="UP000057043"/>
    </source>
</evidence>
<keyword evidence="7" id="KW-0406">Ion transport</keyword>
<dbReference type="Gene3D" id="3.40.50.300">
    <property type="entry name" value="P-loop containing nucleotide triphosphate hydrolases"/>
    <property type="match status" value="1"/>
</dbReference>
<dbReference type="InterPro" id="IPR050388">
    <property type="entry name" value="ABC_Ni/Peptide_Import"/>
</dbReference>
<keyword evidence="2" id="KW-0813">Transport</keyword>
<dbReference type="SUPFAM" id="SSF52540">
    <property type="entry name" value="P-loop containing nucleoside triphosphate hydrolases"/>
    <property type="match status" value="1"/>
</dbReference>
<proteinExistence type="predicted"/>
<dbReference type="Pfam" id="PF00005">
    <property type="entry name" value="ABC_tran"/>
    <property type="match status" value="1"/>
</dbReference>
<evidence type="ECO:0000256" key="1">
    <source>
        <dbReference type="ARBA" id="ARBA00004202"/>
    </source>
</evidence>
<dbReference type="PROSITE" id="PS50893">
    <property type="entry name" value="ABC_TRANSPORTER_2"/>
    <property type="match status" value="1"/>
</dbReference>
<accession>A0A117LF08</accession>
<evidence type="ECO:0000256" key="2">
    <source>
        <dbReference type="ARBA" id="ARBA00022448"/>
    </source>
</evidence>